<dbReference type="GO" id="GO:0004674">
    <property type="term" value="F:protein serine/threonine kinase activity"/>
    <property type="evidence" value="ECO:0007669"/>
    <property type="project" value="TreeGrafter"/>
</dbReference>
<dbReference type="RefSeq" id="WP_342070375.1">
    <property type="nucleotide sequence ID" value="NZ_CP151762.1"/>
</dbReference>
<gene>
    <name evidence="3" type="ORF">AABB28_01425</name>
</gene>
<dbReference type="GO" id="GO:0005737">
    <property type="term" value="C:cytoplasm"/>
    <property type="evidence" value="ECO:0007669"/>
    <property type="project" value="TreeGrafter"/>
</dbReference>
<name>A0AAN0NHA9_9RHOB</name>
<dbReference type="PANTHER" id="PTHR47763:SF1">
    <property type="entry name" value="DUF659 DOMAIN-CONTAINING PROTEIN"/>
    <property type="match status" value="1"/>
</dbReference>
<proteinExistence type="predicted"/>
<reference evidence="3 4" key="1">
    <citation type="submission" date="2024-04" db="EMBL/GenBank/DDBJ databases">
        <title>Phylogenomic analyses of a clade within the roseobacter group suggest taxonomic reassignments of species of the genera Aestuariivita, Citreicella, Loktanella, Nautella, Pelagibaca, Ruegeria, Thalassobius, Thiobacimonas and Tropicibacter, and the proposal o.</title>
        <authorList>
            <person name="Jeon C.O."/>
        </authorList>
    </citation>
    <scope>NUCLEOTIDE SEQUENCE [LARGE SCALE GENOMIC DNA]</scope>
    <source>
        <strain evidence="3 4">G8-12</strain>
    </source>
</reference>
<feature type="domain" description="VWFA" evidence="2">
    <location>
        <begin position="232"/>
        <end position="445"/>
    </location>
</feature>
<dbReference type="PROSITE" id="PS50234">
    <property type="entry name" value="VWFA"/>
    <property type="match status" value="1"/>
</dbReference>
<dbReference type="InterPro" id="IPR052969">
    <property type="entry name" value="Thr-specific_kinase-like"/>
</dbReference>
<accession>A0AAN0NHA9</accession>
<feature type="chain" id="PRO_5042814027" evidence="1">
    <location>
        <begin position="23"/>
        <end position="511"/>
    </location>
</feature>
<keyword evidence="4" id="KW-1185">Reference proteome</keyword>
<dbReference type="EMBL" id="CP151762">
    <property type="protein sequence ID" value="WZU64005.1"/>
    <property type="molecule type" value="Genomic_DNA"/>
</dbReference>
<evidence type="ECO:0000313" key="4">
    <source>
        <dbReference type="Proteomes" id="UP001451782"/>
    </source>
</evidence>
<dbReference type="KEGG" id="yag:AABB28_01425"/>
<dbReference type="Pfam" id="PF00092">
    <property type="entry name" value="VWA"/>
    <property type="match status" value="1"/>
</dbReference>
<sequence length="511" mass="54992">MKTRFILSAIATIILSTTFAQAREPLPMDGKTSLYQRVLIREQTPRLDTPGGTKGALLPSLQALFVYAEDGDWLQVGYGDAGEDLFWIAANAATPWRQNIVATFEGSENLGRLLFFGNENAVYDAIESENPARTAAEMRDAALAAEQGGAPSEDVIALGPRATPDLRNNLYVMPILQSEEAILESNGAFVNVLKVAVARANASGVAVATDSNSITEAPIALPDVDRNNFKAGVVFVVDTTISMESYIRGTKDALAEVYESFAVSDYDDAVSFGLIGYRDSLEAAPGLEYDVKTFVSLEEGADPAAFLNGIEQMTEATSTSRNFREDSYAAIDHALREMNWADYGARYIVLVTDAGPREADDEFSKTGLTGRALNSLVKERLGAAIAVMHLQTSSGASDHARAESAYRDLARQSNLAPLYFPVREGDPTLYTQAARQLGQLVVDQVSQFRTGSSGNAILEAPTSGDESDALTAAIQSAGRTMQLAYLGREGVRAHLMFLKLTLLIVTLTAPD</sequence>
<protein>
    <submittedName>
        <fullName evidence="3">VWA domain-containing protein</fullName>
    </submittedName>
</protein>
<evidence type="ECO:0000256" key="1">
    <source>
        <dbReference type="SAM" id="SignalP"/>
    </source>
</evidence>
<dbReference type="InterPro" id="IPR002035">
    <property type="entry name" value="VWF_A"/>
</dbReference>
<evidence type="ECO:0000259" key="2">
    <source>
        <dbReference type="PROSITE" id="PS50234"/>
    </source>
</evidence>
<organism evidence="3 4">
    <name type="scientific">Yoonia algicola</name>
    <dbReference type="NCBI Taxonomy" id="3137368"/>
    <lineage>
        <taxon>Bacteria</taxon>
        <taxon>Pseudomonadati</taxon>
        <taxon>Pseudomonadota</taxon>
        <taxon>Alphaproteobacteria</taxon>
        <taxon>Rhodobacterales</taxon>
        <taxon>Paracoccaceae</taxon>
        <taxon>Yoonia</taxon>
    </lineage>
</organism>
<dbReference type="Gene3D" id="3.40.50.410">
    <property type="entry name" value="von Willebrand factor, type A domain"/>
    <property type="match status" value="1"/>
</dbReference>
<dbReference type="PANTHER" id="PTHR47763">
    <property type="entry name" value="ALPHA-PROTEIN KINASE VWKA"/>
    <property type="match status" value="1"/>
</dbReference>
<dbReference type="SUPFAM" id="SSF53300">
    <property type="entry name" value="vWA-like"/>
    <property type="match status" value="1"/>
</dbReference>
<dbReference type="Proteomes" id="UP001451782">
    <property type="component" value="Chromosome"/>
</dbReference>
<feature type="signal peptide" evidence="1">
    <location>
        <begin position="1"/>
        <end position="22"/>
    </location>
</feature>
<dbReference type="CDD" id="cd00198">
    <property type="entry name" value="vWFA"/>
    <property type="match status" value="1"/>
</dbReference>
<keyword evidence="1" id="KW-0732">Signal</keyword>
<dbReference type="AlphaFoldDB" id="A0AAN0NHA9"/>
<dbReference type="InterPro" id="IPR036465">
    <property type="entry name" value="vWFA_dom_sf"/>
</dbReference>
<evidence type="ECO:0000313" key="3">
    <source>
        <dbReference type="EMBL" id="WZU64005.1"/>
    </source>
</evidence>